<feature type="region of interest" description="Disordered" evidence="1">
    <location>
        <begin position="28"/>
        <end position="114"/>
    </location>
</feature>
<dbReference type="RefSeq" id="XP_070336307.1">
    <property type="nucleotide sequence ID" value="XM_070480206.1"/>
</dbReference>
<gene>
    <name evidence="3" type="primary">HEMGN</name>
</gene>
<feature type="compositionally biased region" description="Pro residues" evidence="1">
    <location>
        <begin position="92"/>
        <end position="101"/>
    </location>
</feature>
<accession>A0ABM4J8B6</accession>
<feature type="region of interest" description="Disordered" evidence="1">
    <location>
        <begin position="149"/>
        <end position="210"/>
    </location>
</feature>
<feature type="compositionally biased region" description="Low complexity" evidence="1">
    <location>
        <begin position="102"/>
        <end position="114"/>
    </location>
</feature>
<sequence>MEEKVLFLGLKNGGNRVLFSNLAWGGAAVAPPTPPGLAPPPLRARPAAPALAPWRPRGLPVPLRGEEPPSCPSAPARVWPAPTARPSLRRPSPAPRAPHPGRPGARGAQPGPQRARLRLAARLLGRPELRPAAHPGRLQTWLPALHNPLLPPSLPATRTRAPQGKDPGGRGAQSLLFPTPTAFPGRPRAPADSKELIPARSLPPQRPPAFPVRARELRSSPRRGRRTRGPGPAGGHHYMQVIGGRGRPKGVCLQLPGSGSSAPGQFSKWEASGQMAEDQKFTLWRRGLGAALDLGTSGPGLLREKVTDRDAKKTEVGVERN</sequence>
<reference evidence="3" key="2">
    <citation type="submission" date="2025-08" db="UniProtKB">
        <authorList>
            <consortium name="RefSeq"/>
        </authorList>
    </citation>
    <scope>IDENTIFICATION</scope>
    <source>
        <tissue evidence="3">Tongue muscle</tissue>
    </source>
</reference>
<name>A0ABM4J8B6_ODOVR</name>
<proteinExistence type="predicted"/>
<evidence type="ECO:0000313" key="3">
    <source>
        <dbReference type="RefSeq" id="XP_070336307.1"/>
    </source>
</evidence>
<feature type="compositionally biased region" description="Pro residues" evidence="1">
    <location>
        <begin position="31"/>
        <end position="43"/>
    </location>
</feature>
<evidence type="ECO:0000313" key="2">
    <source>
        <dbReference type="Proteomes" id="UP001652640"/>
    </source>
</evidence>
<feature type="compositionally biased region" description="Low complexity" evidence="1">
    <location>
        <begin position="44"/>
        <end position="60"/>
    </location>
</feature>
<organism evidence="2 3">
    <name type="scientific">Odocoileus virginianus</name>
    <name type="common">White-tailed deer</name>
    <dbReference type="NCBI Taxonomy" id="9874"/>
    <lineage>
        <taxon>Eukaryota</taxon>
        <taxon>Metazoa</taxon>
        <taxon>Chordata</taxon>
        <taxon>Craniata</taxon>
        <taxon>Vertebrata</taxon>
        <taxon>Euteleostomi</taxon>
        <taxon>Mammalia</taxon>
        <taxon>Eutheria</taxon>
        <taxon>Laurasiatheria</taxon>
        <taxon>Artiodactyla</taxon>
        <taxon>Ruminantia</taxon>
        <taxon>Pecora</taxon>
        <taxon>Cervidae</taxon>
        <taxon>Odocoileinae</taxon>
        <taxon>Odocoileus</taxon>
    </lineage>
</organism>
<dbReference type="GeneID" id="110135751"/>
<protein>
    <submittedName>
        <fullName evidence="3">Hemogen isoform X2</fullName>
    </submittedName>
</protein>
<feature type="compositionally biased region" description="Low complexity" evidence="1">
    <location>
        <begin position="80"/>
        <end position="91"/>
    </location>
</feature>
<evidence type="ECO:0000256" key="1">
    <source>
        <dbReference type="SAM" id="MobiDB-lite"/>
    </source>
</evidence>
<keyword evidence="2" id="KW-1185">Reference proteome</keyword>
<dbReference type="Proteomes" id="UP001652640">
    <property type="component" value="Chromosome 18"/>
</dbReference>
<reference evidence="2" key="1">
    <citation type="journal article" date="2022" name="J. Hered.">
        <title>A De Novo Chromosome-Level Genome Assembly of the White-Tailed Deer, Odocoileus Virginianus.</title>
        <authorList>
            <person name="London E.W."/>
            <person name="Roca A.L."/>
            <person name="Novakofski J.E."/>
            <person name="Mateus-Pinilla N.E."/>
        </authorList>
    </citation>
    <scope>NUCLEOTIDE SEQUENCE [LARGE SCALE GENOMIC DNA]</scope>
</reference>
<feature type="region of interest" description="Disordered" evidence="1">
    <location>
        <begin position="217"/>
        <end position="236"/>
    </location>
</feature>